<feature type="compositionally biased region" description="Low complexity" evidence="1">
    <location>
        <begin position="38"/>
        <end position="48"/>
    </location>
</feature>
<comment type="caution">
    <text evidence="3">The sequence shown here is derived from an EMBL/GenBank/DDBJ whole genome shotgun (WGS) entry which is preliminary data.</text>
</comment>
<dbReference type="InterPro" id="IPR016187">
    <property type="entry name" value="CTDL_fold"/>
</dbReference>
<reference evidence="3 4" key="1">
    <citation type="submission" date="2019-04" db="EMBL/GenBank/DDBJ databases">
        <title>Pedobacter sp. RP-3-15 sp. nov., isolated from Arctic soil.</title>
        <authorList>
            <person name="Dahal R.H."/>
            <person name="Kim D.-U."/>
        </authorList>
    </citation>
    <scope>NUCLEOTIDE SEQUENCE [LARGE SCALE GENOMIC DNA]</scope>
    <source>
        <strain evidence="3 4">RP-3-15</strain>
    </source>
</reference>
<dbReference type="OrthoDB" id="9773278at2"/>
<feature type="region of interest" description="Disordered" evidence="1">
    <location>
        <begin position="23"/>
        <end position="48"/>
    </location>
</feature>
<evidence type="ECO:0000313" key="4">
    <source>
        <dbReference type="Proteomes" id="UP000307244"/>
    </source>
</evidence>
<evidence type="ECO:0000259" key="2">
    <source>
        <dbReference type="Pfam" id="PF03781"/>
    </source>
</evidence>
<dbReference type="Gene3D" id="3.90.1580.10">
    <property type="entry name" value="paralog of FGE (formylglycine-generating enzyme)"/>
    <property type="match status" value="1"/>
</dbReference>
<evidence type="ECO:0000313" key="3">
    <source>
        <dbReference type="EMBL" id="TKC07518.1"/>
    </source>
</evidence>
<dbReference type="InterPro" id="IPR005532">
    <property type="entry name" value="SUMF_dom"/>
</dbReference>
<dbReference type="PANTHER" id="PTHR23150">
    <property type="entry name" value="SULFATASE MODIFYING FACTOR 1, 2"/>
    <property type="match status" value="1"/>
</dbReference>
<dbReference type="SUPFAM" id="SSF56436">
    <property type="entry name" value="C-type lectin-like"/>
    <property type="match status" value="1"/>
</dbReference>
<gene>
    <name evidence="3" type="ORF">FA047_09740</name>
</gene>
<dbReference type="PANTHER" id="PTHR23150:SF19">
    <property type="entry name" value="FORMYLGLYCINE-GENERATING ENZYME"/>
    <property type="match status" value="1"/>
</dbReference>
<protein>
    <submittedName>
        <fullName evidence="3">Formylglycine-generating enzyme family protein</fullName>
    </submittedName>
</protein>
<feature type="compositionally biased region" description="Polar residues" evidence="1">
    <location>
        <begin position="23"/>
        <end position="36"/>
    </location>
</feature>
<name>A0A4V5P2A7_9SPHI</name>
<dbReference type="InterPro" id="IPR042095">
    <property type="entry name" value="SUMF_sf"/>
</dbReference>
<evidence type="ECO:0000256" key="1">
    <source>
        <dbReference type="SAM" id="MobiDB-lite"/>
    </source>
</evidence>
<sequence>MKKQILYLCLVFLASACRQSNQKDSSALDSTSQNRENAAMSDSAMSCSSNLPKRYGGLGELDTVKNEKSPVSHKGMKFIPAGTFTMGAVDKEGRRDEYPAHQVKLNGFWIDETEVTNTQFAAFVKATGYVTQAERKPDWEELKKQLPPGTPKPAEELLQPASLTFVQPKQQVDINDVSQWWSWTVGASWKHPQGPKSSIKGKDNYPVTQISWIDAQAYAKWAGKRLPTEAEWEYAARGGLKSKKYPWGDEDPLSGKIKANTWQGEFPYADKKTDGFGNMAPVKSFAANGYELYDMAGNVWEWTADWYTEDYYQTLNGTAENPRGPVKSYDPAEPTVPKKTVRGGSFMCHFSYCKGYRVSSRMKTSVDTGLENTGFRCVSSR</sequence>
<dbReference type="PROSITE" id="PS51257">
    <property type="entry name" value="PROKAR_LIPOPROTEIN"/>
    <property type="match status" value="1"/>
</dbReference>
<dbReference type="GO" id="GO:0120147">
    <property type="term" value="F:formylglycine-generating oxidase activity"/>
    <property type="evidence" value="ECO:0007669"/>
    <property type="project" value="TreeGrafter"/>
</dbReference>
<dbReference type="RefSeq" id="WP_136835847.1">
    <property type="nucleotide sequence ID" value="NZ_SWBQ01000002.1"/>
</dbReference>
<organism evidence="3 4">
    <name type="scientific">Pedobacter frigoris</name>
    <dbReference type="NCBI Taxonomy" id="2571272"/>
    <lineage>
        <taxon>Bacteria</taxon>
        <taxon>Pseudomonadati</taxon>
        <taxon>Bacteroidota</taxon>
        <taxon>Sphingobacteriia</taxon>
        <taxon>Sphingobacteriales</taxon>
        <taxon>Sphingobacteriaceae</taxon>
        <taxon>Pedobacter</taxon>
    </lineage>
</organism>
<feature type="domain" description="Sulfatase-modifying factor enzyme-like" evidence="2">
    <location>
        <begin position="74"/>
        <end position="378"/>
    </location>
</feature>
<dbReference type="AlphaFoldDB" id="A0A4V5P2A7"/>
<dbReference type="InterPro" id="IPR051043">
    <property type="entry name" value="Sulfatase_Mod_Factor_Kinase"/>
</dbReference>
<dbReference type="Proteomes" id="UP000307244">
    <property type="component" value="Unassembled WGS sequence"/>
</dbReference>
<keyword evidence="4" id="KW-1185">Reference proteome</keyword>
<proteinExistence type="predicted"/>
<dbReference type="EMBL" id="SWBQ01000002">
    <property type="protein sequence ID" value="TKC07518.1"/>
    <property type="molecule type" value="Genomic_DNA"/>
</dbReference>
<accession>A0A4V5P2A7</accession>
<dbReference type="Pfam" id="PF03781">
    <property type="entry name" value="FGE-sulfatase"/>
    <property type="match status" value="1"/>
</dbReference>